<dbReference type="RefSeq" id="WP_076513900.1">
    <property type="nucleotide sequence ID" value="NZ_FTOH01000001.1"/>
</dbReference>
<name>A0A1N7J5P5_9GAMM</name>
<protein>
    <recommendedName>
        <fullName evidence="3">Pirin N-terminal domain-containing protein</fullName>
    </recommendedName>
</protein>
<dbReference type="Proteomes" id="UP000185639">
    <property type="component" value="Unassembled WGS sequence"/>
</dbReference>
<dbReference type="STRING" id="484498.SAMN05421686_101378"/>
<dbReference type="InterPro" id="IPR011051">
    <property type="entry name" value="RmlC_Cupin_sf"/>
</dbReference>
<dbReference type="SUPFAM" id="SSF51182">
    <property type="entry name" value="RmlC-like cupins"/>
    <property type="match status" value="1"/>
</dbReference>
<reference evidence="2" key="1">
    <citation type="submission" date="2017-01" db="EMBL/GenBank/DDBJ databases">
        <authorList>
            <person name="Varghese N."/>
            <person name="Submissions S."/>
        </authorList>
    </citation>
    <scope>NUCLEOTIDE SEQUENCE [LARGE SCALE GENOMIC DNA]</scope>
    <source>
        <strain evidence="2">DSM 24913</strain>
    </source>
</reference>
<dbReference type="Gene3D" id="2.60.120.10">
    <property type="entry name" value="Jelly Rolls"/>
    <property type="match status" value="1"/>
</dbReference>
<dbReference type="AlphaFoldDB" id="A0A1N7J5P5"/>
<evidence type="ECO:0000313" key="1">
    <source>
        <dbReference type="EMBL" id="SIS44556.1"/>
    </source>
</evidence>
<keyword evidence="2" id="KW-1185">Reference proteome</keyword>
<evidence type="ECO:0000313" key="2">
    <source>
        <dbReference type="Proteomes" id="UP000185639"/>
    </source>
</evidence>
<gene>
    <name evidence="1" type="ORF">SAMN05421686_101378</name>
</gene>
<organism evidence="1 2">
    <name type="scientific">Thalassolituus maritimus</name>
    <dbReference type="NCBI Taxonomy" id="484498"/>
    <lineage>
        <taxon>Bacteria</taxon>
        <taxon>Pseudomonadati</taxon>
        <taxon>Pseudomonadota</taxon>
        <taxon>Gammaproteobacteria</taxon>
        <taxon>Oceanospirillales</taxon>
        <taxon>Oceanospirillaceae</taxon>
        <taxon>Thalassolituus</taxon>
    </lineage>
</organism>
<accession>A0A1N7J5P5</accession>
<dbReference type="EMBL" id="FTOH01000001">
    <property type="protein sequence ID" value="SIS44556.1"/>
    <property type="molecule type" value="Genomic_DNA"/>
</dbReference>
<evidence type="ECO:0008006" key="3">
    <source>
        <dbReference type="Google" id="ProtNLM"/>
    </source>
</evidence>
<dbReference type="InterPro" id="IPR014710">
    <property type="entry name" value="RmlC-like_jellyroll"/>
</dbReference>
<dbReference type="OrthoDB" id="321327at2"/>
<sequence length="231" mass="25501">MRLLNYDTLDIVGFAGVRERILVMDSRQFGYQKREDTWEGSGQLMYLAHAYFKPGGSTGRHQHSDIDIVSIVTRGRLHHEGSAEVQPDSAVADSTQGLAEIKAGQVMVQRSGRSGFMHNEINPDADIVGMVQLWLQPAGSVSERASQTVIDVGRGLTTVYQGIDTELSISCLAEKEVLSLQDSWLCYLFQGELEAGNHAILRGSLFYPDEGEFMAKADDTRLLIIKPVLAE</sequence>
<proteinExistence type="predicted"/>